<keyword evidence="2" id="KW-1185">Reference proteome</keyword>
<dbReference type="EMBL" id="JAGKHQ010000016">
    <property type="protein sequence ID" value="KAG7494322.1"/>
    <property type="molecule type" value="Genomic_DNA"/>
</dbReference>
<dbReference type="PANTHER" id="PTHR23227">
    <property type="entry name" value="BUCENTAUR RELATED"/>
    <property type="match status" value="1"/>
</dbReference>
<sequence>MTRMRMRIQILGLTEVRWKEKGDFYSDDVGVIYSGGTTRERGVAHILDRHAAQCVDRDESLSDRLMRVKLRGEPVDIMIVVVYMPTTAHPDEEIEEMYDKIEEVLNIGKGNDYMILLGDWNAVVGEGKDGLVTGHFGLGRRNKRGDMLVDFYRRRGLTIANTCFEHHPRRRYTWKALGDIRRLQIDYIIVRERYQNSVGADCD</sequence>
<comment type="caution">
    <text evidence="1">The sequence shown here is derived from an EMBL/GenBank/DDBJ whole genome shotgun (WGS) entry which is preliminary data.</text>
</comment>
<evidence type="ECO:0000313" key="1">
    <source>
        <dbReference type="EMBL" id="KAG7494322.1"/>
    </source>
</evidence>
<reference evidence="1 2" key="1">
    <citation type="journal article" date="2021" name="Sci. Rep.">
        <title>Chromosome anchoring in Senegalese sole (Solea senegalensis) reveals sex-associated markers and genome rearrangements in flatfish.</title>
        <authorList>
            <person name="Guerrero-Cozar I."/>
            <person name="Gomez-Garrido J."/>
            <person name="Berbel C."/>
            <person name="Martinez-Blanch J.F."/>
            <person name="Alioto T."/>
            <person name="Claros M.G."/>
            <person name="Gagnaire P.A."/>
            <person name="Manchado M."/>
        </authorList>
    </citation>
    <scope>NUCLEOTIDE SEQUENCE [LARGE SCALE GENOMIC DNA]</scope>
    <source>
        <strain evidence="1">Sse05_10M</strain>
    </source>
</reference>
<evidence type="ECO:0000313" key="2">
    <source>
        <dbReference type="Proteomes" id="UP000693946"/>
    </source>
</evidence>
<proteinExistence type="predicted"/>
<dbReference type="PANTHER" id="PTHR23227:SF85">
    <property type="entry name" value="CRANIOFACIAL DEVELOPMENT PROTEIN 2"/>
    <property type="match status" value="1"/>
</dbReference>
<dbReference type="CDD" id="cd09076">
    <property type="entry name" value="L1-EN"/>
    <property type="match status" value="1"/>
</dbReference>
<protein>
    <recommendedName>
        <fullName evidence="3">Craniofacial development protein 2-like</fullName>
    </recommendedName>
</protein>
<dbReference type="InterPro" id="IPR027124">
    <property type="entry name" value="Swc5/CFDP1/2"/>
</dbReference>
<dbReference type="Proteomes" id="UP000693946">
    <property type="component" value="Linkage Group LG4"/>
</dbReference>
<evidence type="ECO:0008006" key="3">
    <source>
        <dbReference type="Google" id="ProtNLM"/>
    </source>
</evidence>
<name>A0AAV6QQM4_SOLSE</name>
<organism evidence="1 2">
    <name type="scientific">Solea senegalensis</name>
    <name type="common">Senegalese sole</name>
    <dbReference type="NCBI Taxonomy" id="28829"/>
    <lineage>
        <taxon>Eukaryota</taxon>
        <taxon>Metazoa</taxon>
        <taxon>Chordata</taxon>
        <taxon>Craniata</taxon>
        <taxon>Vertebrata</taxon>
        <taxon>Euteleostomi</taxon>
        <taxon>Actinopterygii</taxon>
        <taxon>Neopterygii</taxon>
        <taxon>Teleostei</taxon>
        <taxon>Neoteleostei</taxon>
        <taxon>Acanthomorphata</taxon>
        <taxon>Carangaria</taxon>
        <taxon>Pleuronectiformes</taxon>
        <taxon>Pleuronectoidei</taxon>
        <taxon>Soleidae</taxon>
        <taxon>Solea</taxon>
    </lineage>
</organism>
<accession>A0AAV6QQM4</accession>
<dbReference type="AlphaFoldDB" id="A0AAV6QQM4"/>
<gene>
    <name evidence="1" type="ORF">JOB18_027984</name>
</gene>